<dbReference type="Proteomes" id="UP000547058">
    <property type="component" value="Unassembled WGS sequence"/>
</dbReference>
<dbReference type="GO" id="GO:0045892">
    <property type="term" value="P:negative regulation of DNA-templated transcription"/>
    <property type="evidence" value="ECO:0007669"/>
    <property type="project" value="InterPro"/>
</dbReference>
<protein>
    <submittedName>
        <fullName evidence="5">BlaI/MecI/CopY family transcriptional regulator</fullName>
    </submittedName>
</protein>
<evidence type="ECO:0000313" key="6">
    <source>
        <dbReference type="Proteomes" id="UP000547058"/>
    </source>
</evidence>
<keyword evidence="3" id="KW-0238">DNA-binding</keyword>
<proteinExistence type="inferred from homology"/>
<dbReference type="InterPro" id="IPR005650">
    <property type="entry name" value="BlaI_family"/>
</dbReference>
<comment type="similarity">
    <text evidence="1">Belongs to the BlaI transcriptional regulatory family.</text>
</comment>
<evidence type="ECO:0000313" key="5">
    <source>
        <dbReference type="EMBL" id="MBA8683423.1"/>
    </source>
</evidence>
<dbReference type="Gene3D" id="1.10.10.10">
    <property type="entry name" value="Winged helix-like DNA-binding domain superfamily/Winged helix DNA-binding domain"/>
    <property type="match status" value="1"/>
</dbReference>
<evidence type="ECO:0000256" key="3">
    <source>
        <dbReference type="ARBA" id="ARBA00023125"/>
    </source>
</evidence>
<dbReference type="GO" id="GO:0003677">
    <property type="term" value="F:DNA binding"/>
    <property type="evidence" value="ECO:0007669"/>
    <property type="project" value="UniProtKB-KW"/>
</dbReference>
<organism evidence="5 6">
    <name type="scientific">Stenotrophomonas tumulicola</name>
    <dbReference type="NCBI Taxonomy" id="1685415"/>
    <lineage>
        <taxon>Bacteria</taxon>
        <taxon>Pseudomonadati</taxon>
        <taxon>Pseudomonadota</taxon>
        <taxon>Gammaproteobacteria</taxon>
        <taxon>Lysobacterales</taxon>
        <taxon>Lysobacteraceae</taxon>
        <taxon>Stenotrophomonas</taxon>
    </lineage>
</organism>
<keyword evidence="2" id="KW-0805">Transcription regulation</keyword>
<reference evidence="5 6" key="1">
    <citation type="submission" date="2020-08" db="EMBL/GenBank/DDBJ databases">
        <title>Stenotrophomonas tumulicola JCM 30961.</title>
        <authorList>
            <person name="Deng Y."/>
        </authorList>
    </citation>
    <scope>NUCLEOTIDE SEQUENCE [LARGE SCALE GENOMIC DNA]</scope>
    <source>
        <strain evidence="5 6">JCM 30961</strain>
    </source>
</reference>
<dbReference type="PIRSF" id="PIRSF019455">
    <property type="entry name" value="CopR_AtkY"/>
    <property type="match status" value="1"/>
</dbReference>
<sequence length="125" mass="13714">MIQISEAEAVVMDVLWGQAPRSAEEVVAALAGRNWAEATIKTLLNRLLTKGAISAERDGRRYLYHPLLQRQAWVAEQSQDFLGRVFEGRVAPLVAHFSQHGQLSAQDIAELKALIQALAEPGEGP</sequence>
<dbReference type="Gene3D" id="1.10.4040.10">
    <property type="entry name" value="Penicillinase repressor domain"/>
    <property type="match status" value="1"/>
</dbReference>
<evidence type="ECO:0000256" key="4">
    <source>
        <dbReference type="ARBA" id="ARBA00023163"/>
    </source>
</evidence>
<evidence type="ECO:0000256" key="2">
    <source>
        <dbReference type="ARBA" id="ARBA00023015"/>
    </source>
</evidence>
<keyword evidence="6" id="KW-1185">Reference proteome</keyword>
<comment type="caution">
    <text evidence="5">The sequence shown here is derived from an EMBL/GenBank/DDBJ whole genome shotgun (WGS) entry which is preliminary data.</text>
</comment>
<dbReference type="EMBL" id="JACGXS010000011">
    <property type="protein sequence ID" value="MBA8683423.1"/>
    <property type="molecule type" value="Genomic_DNA"/>
</dbReference>
<gene>
    <name evidence="5" type="ORF">H4O11_16610</name>
</gene>
<dbReference type="InterPro" id="IPR036390">
    <property type="entry name" value="WH_DNA-bd_sf"/>
</dbReference>
<name>A0A7W3IIS2_9GAMM</name>
<dbReference type="Pfam" id="PF03965">
    <property type="entry name" value="Penicillinase_R"/>
    <property type="match status" value="1"/>
</dbReference>
<keyword evidence="4" id="KW-0804">Transcription</keyword>
<dbReference type="AlphaFoldDB" id="A0A7W3IIS2"/>
<evidence type="ECO:0000256" key="1">
    <source>
        <dbReference type="ARBA" id="ARBA00011046"/>
    </source>
</evidence>
<accession>A0A7W3IIS2</accession>
<dbReference type="InterPro" id="IPR036388">
    <property type="entry name" value="WH-like_DNA-bd_sf"/>
</dbReference>
<dbReference type="RefSeq" id="WP_182340954.1">
    <property type="nucleotide sequence ID" value="NZ_JACGXS010000011.1"/>
</dbReference>
<dbReference type="SUPFAM" id="SSF46785">
    <property type="entry name" value="Winged helix' DNA-binding domain"/>
    <property type="match status" value="1"/>
</dbReference>